<dbReference type="PRINTS" id="PR00081">
    <property type="entry name" value="GDHRDH"/>
</dbReference>
<organism evidence="3 4">
    <name type="scientific">Aquitalea magnusonii</name>
    <dbReference type="NCBI Taxonomy" id="332411"/>
    <lineage>
        <taxon>Bacteria</taxon>
        <taxon>Pseudomonadati</taxon>
        <taxon>Pseudomonadota</taxon>
        <taxon>Betaproteobacteria</taxon>
        <taxon>Neisseriales</taxon>
        <taxon>Chromobacteriaceae</taxon>
        <taxon>Aquitalea</taxon>
    </lineage>
</organism>
<dbReference type="Gene3D" id="3.40.50.720">
    <property type="entry name" value="NAD(P)-binding Rossmann-like Domain"/>
    <property type="match status" value="1"/>
</dbReference>
<dbReference type="PANTHER" id="PTHR44196">
    <property type="entry name" value="DEHYDROGENASE/REDUCTASE SDR FAMILY MEMBER 7B"/>
    <property type="match status" value="1"/>
</dbReference>
<dbReference type="GO" id="GO:0016020">
    <property type="term" value="C:membrane"/>
    <property type="evidence" value="ECO:0007669"/>
    <property type="project" value="TreeGrafter"/>
</dbReference>
<evidence type="ECO:0000256" key="2">
    <source>
        <dbReference type="ARBA" id="ARBA00023002"/>
    </source>
</evidence>
<reference evidence="3 4" key="1">
    <citation type="submission" date="2018-05" db="EMBL/GenBank/DDBJ databases">
        <title>Genomic Encyclopedia of Type Strains, Phase IV (KMG-IV): sequencing the most valuable type-strain genomes for metagenomic binning, comparative biology and taxonomic classification.</title>
        <authorList>
            <person name="Goeker M."/>
        </authorList>
    </citation>
    <scope>NUCLEOTIDE SEQUENCE [LARGE SCALE GENOMIC DNA]</scope>
    <source>
        <strain evidence="3 4">DSM 25134</strain>
    </source>
</reference>
<comment type="caution">
    <text evidence="3">The sequence shown here is derived from an EMBL/GenBank/DDBJ whole genome shotgun (WGS) entry which is preliminary data.</text>
</comment>
<keyword evidence="2" id="KW-0560">Oxidoreductase</keyword>
<dbReference type="Proteomes" id="UP000248395">
    <property type="component" value="Unassembled WGS sequence"/>
</dbReference>
<sequence>MMLLPPPNPRIASWHQRRVWIIGASSGIGAALASQLLQQGAQVILSARNQVALQLVAAAHAAAIVLPLDVSQPAAWQQAWAELAARQALPDLVVFCAADYRPEHCWDIRAATVSQTLATNLAGVYFGLETILPALMARQGGGIALVASVAGYVGLPGACVYGPGKAALINLAELLHAELRQHGIAVYLINPGFVATRLTARNDFTMPALLNTSEAAAHIVRGLERGRFEIHFPVRFTTWIKLLRLLPYRLRLPLLRRLARH</sequence>
<name>A0A318IZU0_9NEIS</name>
<comment type="similarity">
    <text evidence="1">Belongs to the short-chain dehydrogenases/reductases (SDR) family.</text>
</comment>
<dbReference type="PANTHER" id="PTHR44196:SF1">
    <property type="entry name" value="DEHYDROGENASE_REDUCTASE SDR FAMILY MEMBER 7B"/>
    <property type="match status" value="1"/>
</dbReference>
<dbReference type="GO" id="GO:0016491">
    <property type="term" value="F:oxidoreductase activity"/>
    <property type="evidence" value="ECO:0007669"/>
    <property type="project" value="UniProtKB-KW"/>
</dbReference>
<dbReference type="Pfam" id="PF00106">
    <property type="entry name" value="adh_short"/>
    <property type="match status" value="1"/>
</dbReference>
<accession>A0A318IZU0</accession>
<dbReference type="RefSeq" id="WP_244909918.1">
    <property type="nucleotide sequence ID" value="NZ_QJKC01000022.1"/>
</dbReference>
<proteinExistence type="inferred from homology"/>
<dbReference type="SUPFAM" id="SSF51735">
    <property type="entry name" value="NAD(P)-binding Rossmann-fold domains"/>
    <property type="match status" value="1"/>
</dbReference>
<keyword evidence="4" id="KW-1185">Reference proteome</keyword>
<dbReference type="InterPro" id="IPR036291">
    <property type="entry name" value="NAD(P)-bd_dom_sf"/>
</dbReference>
<protein>
    <submittedName>
        <fullName evidence="3">Short-subunit dehydrogenase</fullName>
    </submittedName>
</protein>
<gene>
    <name evidence="3" type="ORF">DFR38_12218</name>
</gene>
<dbReference type="EMBL" id="QJKC01000022">
    <property type="protein sequence ID" value="PXX41796.1"/>
    <property type="molecule type" value="Genomic_DNA"/>
</dbReference>
<evidence type="ECO:0000313" key="3">
    <source>
        <dbReference type="EMBL" id="PXX41796.1"/>
    </source>
</evidence>
<evidence type="ECO:0000313" key="4">
    <source>
        <dbReference type="Proteomes" id="UP000248395"/>
    </source>
</evidence>
<dbReference type="AlphaFoldDB" id="A0A318IZU0"/>
<dbReference type="InterPro" id="IPR002347">
    <property type="entry name" value="SDR_fam"/>
</dbReference>
<evidence type="ECO:0000256" key="1">
    <source>
        <dbReference type="ARBA" id="ARBA00006484"/>
    </source>
</evidence>